<dbReference type="Pfam" id="PF25390">
    <property type="entry name" value="WD40_RLD"/>
    <property type="match status" value="1"/>
</dbReference>
<evidence type="ECO:0000256" key="2">
    <source>
        <dbReference type="PROSITE-ProRule" id="PRU00235"/>
    </source>
</evidence>
<dbReference type="PROSITE" id="PS00626">
    <property type="entry name" value="RCC1_2"/>
    <property type="match status" value="1"/>
</dbReference>
<feature type="repeat" description="RCC1" evidence="2">
    <location>
        <begin position="317"/>
        <end position="368"/>
    </location>
</feature>
<name>A0A813YD81_9BILA</name>
<organism evidence="5 6">
    <name type="scientific">Rotaria sordida</name>
    <dbReference type="NCBI Taxonomy" id="392033"/>
    <lineage>
        <taxon>Eukaryota</taxon>
        <taxon>Metazoa</taxon>
        <taxon>Spiralia</taxon>
        <taxon>Gnathifera</taxon>
        <taxon>Rotifera</taxon>
        <taxon>Eurotatoria</taxon>
        <taxon>Bdelloidea</taxon>
        <taxon>Philodinida</taxon>
        <taxon>Philodinidae</taxon>
        <taxon>Rotaria</taxon>
    </lineage>
</organism>
<evidence type="ECO:0000313" key="6">
    <source>
        <dbReference type="Proteomes" id="UP000663889"/>
    </source>
</evidence>
<feature type="repeat" description="RCC1" evidence="2">
    <location>
        <begin position="108"/>
        <end position="163"/>
    </location>
</feature>
<feature type="repeat" description="RCC1" evidence="2">
    <location>
        <begin position="265"/>
        <end position="316"/>
    </location>
</feature>
<accession>A0A813YD81</accession>
<feature type="region of interest" description="Disordered" evidence="3">
    <location>
        <begin position="530"/>
        <end position="565"/>
    </location>
</feature>
<evidence type="ECO:0000259" key="4">
    <source>
        <dbReference type="Pfam" id="PF25390"/>
    </source>
</evidence>
<evidence type="ECO:0000256" key="1">
    <source>
        <dbReference type="ARBA" id="ARBA00022737"/>
    </source>
</evidence>
<gene>
    <name evidence="5" type="ORF">SEV965_LOCUS4703</name>
</gene>
<feature type="compositionally biased region" description="Low complexity" evidence="3">
    <location>
        <begin position="540"/>
        <end position="552"/>
    </location>
</feature>
<dbReference type="PRINTS" id="PR00633">
    <property type="entry name" value="RCCNDNSATION"/>
</dbReference>
<feature type="repeat" description="RCC1" evidence="2">
    <location>
        <begin position="52"/>
        <end position="107"/>
    </location>
</feature>
<dbReference type="InterPro" id="IPR009091">
    <property type="entry name" value="RCC1/BLIP-II"/>
</dbReference>
<reference evidence="5" key="1">
    <citation type="submission" date="2021-02" db="EMBL/GenBank/DDBJ databases">
        <authorList>
            <person name="Nowell W R."/>
        </authorList>
    </citation>
    <scope>NUCLEOTIDE SEQUENCE</scope>
</reference>
<evidence type="ECO:0000256" key="3">
    <source>
        <dbReference type="SAM" id="MobiDB-lite"/>
    </source>
</evidence>
<dbReference type="PROSITE" id="PS50012">
    <property type="entry name" value="RCC1_3"/>
    <property type="match status" value="6"/>
</dbReference>
<feature type="repeat" description="RCC1" evidence="2">
    <location>
        <begin position="164"/>
        <end position="214"/>
    </location>
</feature>
<feature type="repeat" description="RCC1" evidence="2">
    <location>
        <begin position="215"/>
        <end position="264"/>
    </location>
</feature>
<dbReference type="InterPro" id="IPR051210">
    <property type="entry name" value="Ub_ligase/GEF_domain"/>
</dbReference>
<dbReference type="InterPro" id="IPR000408">
    <property type="entry name" value="Reg_chr_condens"/>
</dbReference>
<feature type="domain" description="RCC1-like" evidence="4">
    <location>
        <begin position="31"/>
        <end position="363"/>
    </location>
</feature>
<dbReference type="Gene3D" id="2.130.10.30">
    <property type="entry name" value="Regulator of chromosome condensation 1/beta-lactamase-inhibitor protein II"/>
    <property type="match status" value="1"/>
</dbReference>
<dbReference type="InterPro" id="IPR058923">
    <property type="entry name" value="RCC1-like_dom"/>
</dbReference>
<keyword evidence="1" id="KW-0677">Repeat</keyword>
<dbReference type="PANTHER" id="PTHR22870">
    <property type="entry name" value="REGULATOR OF CHROMOSOME CONDENSATION"/>
    <property type="match status" value="1"/>
</dbReference>
<evidence type="ECO:0000313" key="5">
    <source>
        <dbReference type="EMBL" id="CAF0882646.1"/>
    </source>
</evidence>
<comment type="caution">
    <text evidence="5">The sequence shown here is derived from an EMBL/GenBank/DDBJ whole genome shotgun (WGS) entry which is preliminary data.</text>
</comment>
<sequence>MENDHENEHNASTIYLLGRTYLTKNEKFYIRNDPIIHMAAGDRHTIIVTESGCTYSFGDNNSGQLGLGHMNYTEKVSYIKSLKFVNTGEKVILAACGHDSSLVATNQGSLYAFGSNNHCQLGIESKESTTVYPYPVKIEYFHSTMSWKQISMGAEHTCVLDNNGVVYVWGLNEDGQCGQARKHNIIKIPTKLRLEYSTIAISCGYYHTALITEGGRVFLFGNNSDKQLGCSIPTQYVGPFEVSLPDPVIAIACGNQHTVILTNIGEVYTCGRGDCGQLGLGPSILFAEHFKMIENLPKYVTAIAAGKVHTAILSHDGNIYAFGDGKYGKLSYETYSNVFEPRSINKFKGYNVLKVVCGGCQTIILAQKKQTENEEDIQNTTNSKIKSRRSLVGIKHCPSKINYTNTNGNSIVTSLRYVEHFQTSTNTNSSLYTKSNSDPDELSVFMNSELMNTTDVKINEKLQSTSTSLESTCLYINNEDIKHVKTYVIDRTIPIIKIIDDSTISNNHYSSIDQSTFDNSKLNHISSKNNFKKQQHSDDGASSSDEQSSSISQRNIETSSLNESDIHINAHSIPTKMLTTYYHQETASNQSFNSENWPSSTSSSSLSLSRSTSRISSSISSISDEDQIITSKSFFDYQNGIHLSTIETNSSSHSTKKLIKTESQSGFFSRILSIKSSQKISTTTNKNSRTCLIM</sequence>
<dbReference type="Proteomes" id="UP000663889">
    <property type="component" value="Unassembled WGS sequence"/>
</dbReference>
<proteinExistence type="predicted"/>
<dbReference type="AlphaFoldDB" id="A0A813YD81"/>
<dbReference type="PANTHER" id="PTHR22870:SF440">
    <property type="entry name" value="RETINITIS PIGMENTOSA GTPASE REGULATOR B-RELATED"/>
    <property type="match status" value="1"/>
</dbReference>
<dbReference type="SUPFAM" id="SSF50985">
    <property type="entry name" value="RCC1/BLIP-II"/>
    <property type="match status" value="1"/>
</dbReference>
<feature type="compositionally biased region" description="Polar residues" evidence="3">
    <location>
        <begin position="553"/>
        <end position="563"/>
    </location>
</feature>
<protein>
    <recommendedName>
        <fullName evidence="4">RCC1-like domain-containing protein</fullName>
    </recommendedName>
</protein>
<dbReference type="EMBL" id="CAJNOU010000138">
    <property type="protein sequence ID" value="CAF0882646.1"/>
    <property type="molecule type" value="Genomic_DNA"/>
</dbReference>